<dbReference type="SUPFAM" id="SSF143011">
    <property type="entry name" value="RelE-like"/>
    <property type="match status" value="1"/>
</dbReference>
<dbReference type="EMBL" id="FAOO01000023">
    <property type="protein sequence ID" value="CUU08649.1"/>
    <property type="molecule type" value="Genomic_DNA"/>
</dbReference>
<accession>A0A0S4NCS2</accession>
<evidence type="ECO:0000313" key="1">
    <source>
        <dbReference type="EMBL" id="CUU08649.1"/>
    </source>
</evidence>
<sequence>MKNWDEKKVLHLMKGSKKYITILPYSEFKKMERMVLRGMKVDKRKYDVRFKEELLVDLLSCFKGDVAKMAGFIERVNLLRDEPYPNGCEKLEGEIYKILIDDLFLFYRVDEKLRLITVVLVEVAG</sequence>
<protein>
    <submittedName>
        <fullName evidence="1">Uncharacterized protein</fullName>
    </submittedName>
</protein>
<gene>
    <name evidence="1" type="ORF">JGI1_02140</name>
</gene>
<dbReference type="Gene3D" id="3.30.2310.20">
    <property type="entry name" value="RelE-like"/>
    <property type="match status" value="1"/>
</dbReference>
<dbReference type="OrthoDB" id="9814436at2"/>
<name>A0A0S4NCS2_9BACT</name>
<keyword evidence="2" id="KW-1185">Reference proteome</keyword>
<reference evidence="2" key="1">
    <citation type="submission" date="2015-11" db="EMBL/GenBank/DDBJ databases">
        <authorList>
            <person name="Varghese N."/>
        </authorList>
    </citation>
    <scope>NUCLEOTIDE SEQUENCE [LARGE SCALE GENOMIC DNA]</scope>
</reference>
<evidence type="ECO:0000313" key="2">
    <source>
        <dbReference type="Proteomes" id="UP000320623"/>
    </source>
</evidence>
<dbReference type="Proteomes" id="UP000320623">
    <property type="component" value="Unassembled WGS sequence"/>
</dbReference>
<dbReference type="InterPro" id="IPR035093">
    <property type="entry name" value="RelE/ParE_toxin_dom_sf"/>
</dbReference>
<organism evidence="1 2">
    <name type="scientific">Candidatus Thermokryptus mobilis</name>
    <dbReference type="NCBI Taxonomy" id="1643428"/>
    <lineage>
        <taxon>Bacteria</taxon>
        <taxon>Pseudomonadati</taxon>
        <taxon>Candidatus Kryptoniota</taxon>
        <taxon>Candidatus Thermokryptus</taxon>
    </lineage>
</organism>
<dbReference type="AlphaFoldDB" id="A0A0S4NCS2"/>
<proteinExistence type="predicted"/>
<dbReference type="STRING" id="1643428.GCA_001442855_02095"/>